<evidence type="ECO:0000313" key="3">
    <source>
        <dbReference type="Proteomes" id="UP001201463"/>
    </source>
</evidence>
<dbReference type="SUPFAM" id="SSF51735">
    <property type="entry name" value="NAD(P)-binding Rossmann-fold domains"/>
    <property type="match status" value="1"/>
</dbReference>
<keyword evidence="3" id="KW-1185">Reference proteome</keyword>
<dbReference type="Gene3D" id="3.40.50.720">
    <property type="entry name" value="NAD(P)-binding Rossmann-like Domain"/>
    <property type="match status" value="1"/>
</dbReference>
<dbReference type="InterPro" id="IPR036291">
    <property type="entry name" value="NAD(P)-bd_dom_sf"/>
</dbReference>
<evidence type="ECO:0000313" key="2">
    <source>
        <dbReference type="EMBL" id="MCE4537504.1"/>
    </source>
</evidence>
<dbReference type="InterPro" id="IPR051276">
    <property type="entry name" value="Saccharopine_DH-like_oxidrdct"/>
</dbReference>
<reference evidence="2 3" key="1">
    <citation type="submission" date="2021-12" db="EMBL/GenBank/DDBJ databases">
        <title>Genome seq of p7.</title>
        <authorList>
            <person name="Seo T."/>
        </authorList>
    </citation>
    <scope>NUCLEOTIDE SEQUENCE [LARGE SCALE GENOMIC DNA]</scope>
    <source>
        <strain evidence="2 3">P7</strain>
    </source>
</reference>
<feature type="domain" description="Saccharopine dehydrogenase NADP binding" evidence="1">
    <location>
        <begin position="12"/>
        <end position="135"/>
    </location>
</feature>
<name>A0ABS8X9H5_9BURK</name>
<dbReference type="EMBL" id="JAJTWT010000003">
    <property type="protein sequence ID" value="MCE4537504.1"/>
    <property type="molecule type" value="Genomic_DNA"/>
</dbReference>
<gene>
    <name evidence="2" type="ORF">LXT12_09610</name>
</gene>
<proteinExistence type="predicted"/>
<dbReference type="InterPro" id="IPR005097">
    <property type="entry name" value="Sacchrp_dh_NADP-bd"/>
</dbReference>
<dbReference type="RefSeq" id="WP_233391459.1">
    <property type="nucleotide sequence ID" value="NZ_JAJTWT010000003.1"/>
</dbReference>
<sequence length="411" mass="44048">MNDGNDKEFDLIVFGATGFTGRLVAEYLHLSGAAGARWAIAGRSLDKLAAVRDELHLPPAVALLKADAGDAASLKALVARTRCVITTVGPYQRHGEPLATACAESGTDYVDLCGEPLWMARMIDRLTPLAERSGARIVFSCGFDSIPFDLGVVYLQAEAQGRFGAPLPEVRGRVAKLKGTFSGGTFASMMETIEAVRREPGLLKLMGNPFALAGGFKGPRQPADQGADFDDWADAWTGPFVMATINTKNVHRSNALRGHPWGEGFVYSEKMLTGRPGQGDKGRRKARALARFTRLQNLLLGFGPTRALLRRFVLTQPGDGPDAAAREAGRYEVWFTGRAADGRMLRAVVKGDRDPGYGSTCKLISEAALCLVQDVGRDATPGGVWTPGSAMGLALVRRLQQRAGLSFEIAA</sequence>
<protein>
    <submittedName>
        <fullName evidence="2">Saccharopine dehydrogenase NADP-binding domain-containing protein</fullName>
    </submittedName>
</protein>
<evidence type="ECO:0000259" key="1">
    <source>
        <dbReference type="Pfam" id="PF03435"/>
    </source>
</evidence>
<comment type="caution">
    <text evidence="2">The sequence shown here is derived from an EMBL/GenBank/DDBJ whole genome shotgun (WGS) entry which is preliminary data.</text>
</comment>
<dbReference type="Proteomes" id="UP001201463">
    <property type="component" value="Unassembled WGS sequence"/>
</dbReference>
<organism evidence="2 3">
    <name type="scientific">Pelomonas caseinilytica</name>
    <dbReference type="NCBI Taxonomy" id="2906763"/>
    <lineage>
        <taxon>Bacteria</taxon>
        <taxon>Pseudomonadati</taxon>
        <taxon>Pseudomonadota</taxon>
        <taxon>Betaproteobacteria</taxon>
        <taxon>Burkholderiales</taxon>
        <taxon>Sphaerotilaceae</taxon>
        <taxon>Roseateles</taxon>
    </lineage>
</organism>
<accession>A0ABS8X9H5</accession>
<dbReference type="PANTHER" id="PTHR12286:SF5">
    <property type="entry name" value="SACCHAROPINE DEHYDROGENASE-LIKE OXIDOREDUCTASE"/>
    <property type="match status" value="1"/>
</dbReference>
<dbReference type="PANTHER" id="PTHR12286">
    <property type="entry name" value="SACCHAROPINE DEHYDROGENASE-LIKE OXIDOREDUCTASE"/>
    <property type="match status" value="1"/>
</dbReference>
<dbReference type="Pfam" id="PF03435">
    <property type="entry name" value="Sacchrp_dh_NADP"/>
    <property type="match status" value="1"/>
</dbReference>